<dbReference type="GO" id="GO:0000150">
    <property type="term" value="F:DNA strand exchange activity"/>
    <property type="evidence" value="ECO:0007669"/>
    <property type="project" value="InterPro"/>
</dbReference>
<dbReference type="Gene3D" id="3.40.50.1390">
    <property type="entry name" value="Resolvase, N-terminal catalytic domain"/>
    <property type="match status" value="1"/>
</dbReference>
<gene>
    <name evidence="2" type="ORF">BLAHKPKO_00022</name>
</gene>
<dbReference type="SUPFAM" id="SSF53041">
    <property type="entry name" value="Resolvase-like"/>
    <property type="match status" value="1"/>
</dbReference>
<dbReference type="SMART" id="SM00857">
    <property type="entry name" value="Resolvase"/>
    <property type="match status" value="1"/>
</dbReference>
<dbReference type="PROSITE" id="PS51736">
    <property type="entry name" value="RECOMBINASES_3"/>
    <property type="match status" value="1"/>
</dbReference>
<proteinExistence type="predicted"/>
<accession>A0A7G9ZCS4</accession>
<protein>
    <recommendedName>
        <fullName evidence="1">Resolvase/invertase-type recombinase catalytic domain-containing protein</fullName>
    </recommendedName>
</protein>
<dbReference type="InterPro" id="IPR036162">
    <property type="entry name" value="Resolvase-like_N_sf"/>
</dbReference>
<dbReference type="InterPro" id="IPR006119">
    <property type="entry name" value="Resolv_N"/>
</dbReference>
<organism evidence="2">
    <name type="scientific">Candidatus Methanophaga sp. ANME-1 ERB7</name>
    <dbReference type="NCBI Taxonomy" id="2759913"/>
    <lineage>
        <taxon>Archaea</taxon>
        <taxon>Methanobacteriati</taxon>
        <taxon>Methanobacteriota</taxon>
        <taxon>Stenosarchaea group</taxon>
        <taxon>Methanomicrobia</taxon>
        <taxon>Candidatus Methanophagales</taxon>
        <taxon>Candidatus Methanophagaceae</taxon>
        <taxon>Candidatus Methanophaga</taxon>
    </lineage>
</organism>
<dbReference type="PANTHER" id="PTHR30461:SF23">
    <property type="entry name" value="DNA RECOMBINASE-RELATED"/>
    <property type="match status" value="1"/>
</dbReference>
<dbReference type="GO" id="GO:0003677">
    <property type="term" value="F:DNA binding"/>
    <property type="evidence" value="ECO:0007669"/>
    <property type="project" value="InterPro"/>
</dbReference>
<evidence type="ECO:0000313" key="2">
    <source>
        <dbReference type="EMBL" id="QNO58058.1"/>
    </source>
</evidence>
<dbReference type="Pfam" id="PF00239">
    <property type="entry name" value="Resolvase"/>
    <property type="match status" value="1"/>
</dbReference>
<dbReference type="PANTHER" id="PTHR30461">
    <property type="entry name" value="DNA-INVERTASE FROM LAMBDOID PROPHAGE"/>
    <property type="match status" value="1"/>
</dbReference>
<dbReference type="AlphaFoldDB" id="A0A7G9ZCS4"/>
<name>A0A7G9ZCS4_9EURY</name>
<dbReference type="InterPro" id="IPR050639">
    <property type="entry name" value="SSR_resolvase"/>
</dbReference>
<reference evidence="2" key="1">
    <citation type="submission" date="2020-06" db="EMBL/GenBank/DDBJ databases">
        <title>Unique genomic features of the anaerobic methanotrophic archaea.</title>
        <authorList>
            <person name="Chadwick G.L."/>
            <person name="Skennerton C.T."/>
            <person name="Laso-Perez R."/>
            <person name="Leu A.O."/>
            <person name="Speth D.R."/>
            <person name="Yu H."/>
            <person name="Morgan-Lang C."/>
            <person name="Hatzenpichler R."/>
            <person name="Goudeau D."/>
            <person name="Malmstrom R."/>
            <person name="Brazelton W.J."/>
            <person name="Woyke T."/>
            <person name="Hallam S.J."/>
            <person name="Tyson G.W."/>
            <person name="Wegener G."/>
            <person name="Boetius A."/>
            <person name="Orphan V."/>
        </authorList>
    </citation>
    <scope>NUCLEOTIDE SEQUENCE</scope>
</reference>
<evidence type="ECO:0000259" key="1">
    <source>
        <dbReference type="PROSITE" id="PS51736"/>
    </source>
</evidence>
<dbReference type="CDD" id="cd00338">
    <property type="entry name" value="Ser_Recombinase"/>
    <property type="match status" value="1"/>
</dbReference>
<dbReference type="EMBL" id="MT631712">
    <property type="protein sequence ID" value="QNO58058.1"/>
    <property type="molecule type" value="Genomic_DNA"/>
</dbReference>
<feature type="domain" description="Resolvase/invertase-type recombinase catalytic" evidence="1">
    <location>
        <begin position="2"/>
        <end position="156"/>
    </location>
</feature>
<sequence length="220" mass="25792">MKAAIYVRISPTYRDKEETITGMAKSIESALEICRRKARGEDDEIVEEYVDQYVSGKSQEHMKEFQRMVQDAHKNHFQRIYCRRVDRFGRNLNEMIKTEIELHNIGVSLYFVEENIDTSTEIGRLVMNILSHVAEWKRVEILENTQRGREELKRKIEAGTTNKRFGRTAKKINLRSVIDMKNKGMTWANISDYVNVSVPTIQRRLKDAGYTFERGRVIKA</sequence>